<sequence length="147" mass="15457">MRSCGSSRRPYSISTYSVSQTDGSCTGWFWSCSAVSIRLHEPRRGEMSRHGFSHLGHYIGITMTPSAVRTAYNRMVSAAGHGDVADGDLMPAGTEARTVECAAVQAERAEDAVGSCDGAAPKDDEGAEHAVATCLANPMSEPGGQAF</sequence>
<keyword evidence="2" id="KW-1185">Reference proteome</keyword>
<evidence type="ECO:0000313" key="1">
    <source>
        <dbReference type="EMBL" id="KAH7956120.1"/>
    </source>
</evidence>
<gene>
    <name evidence="1" type="ORF">HPB52_006135</name>
</gene>
<dbReference type="EMBL" id="JABSTV010001250">
    <property type="protein sequence ID" value="KAH7956120.1"/>
    <property type="molecule type" value="Genomic_DNA"/>
</dbReference>
<evidence type="ECO:0000313" key="2">
    <source>
        <dbReference type="Proteomes" id="UP000821837"/>
    </source>
</evidence>
<reference evidence="1" key="1">
    <citation type="journal article" date="2020" name="Cell">
        <title>Large-Scale Comparative Analyses of Tick Genomes Elucidate Their Genetic Diversity and Vector Capacities.</title>
        <authorList>
            <consortium name="Tick Genome and Microbiome Consortium (TIGMIC)"/>
            <person name="Jia N."/>
            <person name="Wang J."/>
            <person name="Shi W."/>
            <person name="Du L."/>
            <person name="Sun Y."/>
            <person name="Zhan W."/>
            <person name="Jiang J.F."/>
            <person name="Wang Q."/>
            <person name="Zhang B."/>
            <person name="Ji P."/>
            <person name="Bell-Sakyi L."/>
            <person name="Cui X.M."/>
            <person name="Yuan T.T."/>
            <person name="Jiang B.G."/>
            <person name="Yang W.F."/>
            <person name="Lam T.T."/>
            <person name="Chang Q.C."/>
            <person name="Ding S.J."/>
            <person name="Wang X.J."/>
            <person name="Zhu J.G."/>
            <person name="Ruan X.D."/>
            <person name="Zhao L."/>
            <person name="Wei J.T."/>
            <person name="Ye R.Z."/>
            <person name="Que T.C."/>
            <person name="Du C.H."/>
            <person name="Zhou Y.H."/>
            <person name="Cheng J.X."/>
            <person name="Dai P.F."/>
            <person name="Guo W.B."/>
            <person name="Han X.H."/>
            <person name="Huang E.J."/>
            <person name="Li L.F."/>
            <person name="Wei W."/>
            <person name="Gao Y.C."/>
            <person name="Liu J.Z."/>
            <person name="Shao H.Z."/>
            <person name="Wang X."/>
            <person name="Wang C.C."/>
            <person name="Yang T.C."/>
            <person name="Huo Q.B."/>
            <person name="Li W."/>
            <person name="Chen H.Y."/>
            <person name="Chen S.E."/>
            <person name="Zhou L.G."/>
            <person name="Ni X.B."/>
            <person name="Tian J.H."/>
            <person name="Sheng Y."/>
            <person name="Liu T."/>
            <person name="Pan Y.S."/>
            <person name="Xia L.Y."/>
            <person name="Li J."/>
            <person name="Zhao F."/>
            <person name="Cao W.C."/>
        </authorList>
    </citation>
    <scope>NUCLEOTIDE SEQUENCE</scope>
    <source>
        <strain evidence="1">Rsan-2018</strain>
    </source>
</reference>
<proteinExistence type="predicted"/>
<organism evidence="1 2">
    <name type="scientific">Rhipicephalus sanguineus</name>
    <name type="common">Brown dog tick</name>
    <name type="synonym">Ixodes sanguineus</name>
    <dbReference type="NCBI Taxonomy" id="34632"/>
    <lineage>
        <taxon>Eukaryota</taxon>
        <taxon>Metazoa</taxon>
        <taxon>Ecdysozoa</taxon>
        <taxon>Arthropoda</taxon>
        <taxon>Chelicerata</taxon>
        <taxon>Arachnida</taxon>
        <taxon>Acari</taxon>
        <taxon>Parasitiformes</taxon>
        <taxon>Ixodida</taxon>
        <taxon>Ixodoidea</taxon>
        <taxon>Ixodidae</taxon>
        <taxon>Rhipicephalinae</taxon>
        <taxon>Rhipicephalus</taxon>
        <taxon>Rhipicephalus</taxon>
    </lineage>
</organism>
<protein>
    <submittedName>
        <fullName evidence="1">Uncharacterized protein</fullName>
    </submittedName>
</protein>
<reference evidence="1" key="2">
    <citation type="submission" date="2021-09" db="EMBL/GenBank/DDBJ databases">
        <authorList>
            <person name="Jia N."/>
            <person name="Wang J."/>
            <person name="Shi W."/>
            <person name="Du L."/>
            <person name="Sun Y."/>
            <person name="Zhan W."/>
            <person name="Jiang J."/>
            <person name="Wang Q."/>
            <person name="Zhang B."/>
            <person name="Ji P."/>
            <person name="Sakyi L.B."/>
            <person name="Cui X."/>
            <person name="Yuan T."/>
            <person name="Jiang B."/>
            <person name="Yang W."/>
            <person name="Lam T.T.-Y."/>
            <person name="Chang Q."/>
            <person name="Ding S."/>
            <person name="Wang X."/>
            <person name="Zhu J."/>
            <person name="Ruan X."/>
            <person name="Zhao L."/>
            <person name="Wei J."/>
            <person name="Que T."/>
            <person name="Du C."/>
            <person name="Cheng J."/>
            <person name="Dai P."/>
            <person name="Han X."/>
            <person name="Huang E."/>
            <person name="Gao Y."/>
            <person name="Liu J."/>
            <person name="Shao H."/>
            <person name="Ye R."/>
            <person name="Li L."/>
            <person name="Wei W."/>
            <person name="Wang X."/>
            <person name="Wang C."/>
            <person name="Huo Q."/>
            <person name="Li W."/>
            <person name="Guo W."/>
            <person name="Chen H."/>
            <person name="Chen S."/>
            <person name="Zhou L."/>
            <person name="Zhou L."/>
            <person name="Ni X."/>
            <person name="Tian J."/>
            <person name="Zhou Y."/>
            <person name="Sheng Y."/>
            <person name="Liu T."/>
            <person name="Pan Y."/>
            <person name="Xia L."/>
            <person name="Li J."/>
            <person name="Zhao F."/>
            <person name="Cao W."/>
        </authorList>
    </citation>
    <scope>NUCLEOTIDE SEQUENCE</scope>
    <source>
        <strain evidence="1">Rsan-2018</strain>
        <tissue evidence="1">Larvae</tissue>
    </source>
</reference>
<dbReference type="AlphaFoldDB" id="A0A9D4SXU0"/>
<dbReference type="Proteomes" id="UP000821837">
    <property type="component" value="Unassembled WGS sequence"/>
</dbReference>
<comment type="caution">
    <text evidence="1">The sequence shown here is derived from an EMBL/GenBank/DDBJ whole genome shotgun (WGS) entry which is preliminary data.</text>
</comment>
<name>A0A9D4SXU0_RHISA</name>
<accession>A0A9D4SXU0</accession>